<dbReference type="Gene3D" id="3.10.20.740">
    <property type="match status" value="1"/>
</dbReference>
<dbReference type="AlphaFoldDB" id="X0T533"/>
<reference evidence="1" key="1">
    <citation type="journal article" date="2014" name="Front. Microbiol.">
        <title>High frequency of phylogenetically diverse reductive dehalogenase-homologous genes in deep subseafloor sedimentary metagenomes.</title>
        <authorList>
            <person name="Kawai M."/>
            <person name="Futagami T."/>
            <person name="Toyoda A."/>
            <person name="Takaki Y."/>
            <person name="Nishi S."/>
            <person name="Hori S."/>
            <person name="Arai W."/>
            <person name="Tsubouchi T."/>
            <person name="Morono Y."/>
            <person name="Uchiyama I."/>
            <person name="Ito T."/>
            <person name="Fujiyama A."/>
            <person name="Inagaki F."/>
            <person name="Takami H."/>
        </authorList>
    </citation>
    <scope>NUCLEOTIDE SEQUENCE</scope>
    <source>
        <strain evidence="1">Expedition CK06-06</strain>
    </source>
</reference>
<protein>
    <submittedName>
        <fullName evidence="1">Uncharacterized protein</fullName>
    </submittedName>
</protein>
<dbReference type="SUPFAM" id="SSF54292">
    <property type="entry name" value="2Fe-2S ferredoxin-like"/>
    <property type="match status" value="1"/>
</dbReference>
<dbReference type="InterPro" id="IPR001041">
    <property type="entry name" value="2Fe-2S_ferredoxin-type"/>
</dbReference>
<evidence type="ECO:0000313" key="1">
    <source>
        <dbReference type="EMBL" id="GAF83292.1"/>
    </source>
</evidence>
<dbReference type="EMBL" id="BARS01003473">
    <property type="protein sequence ID" value="GAF83292.1"/>
    <property type="molecule type" value="Genomic_DNA"/>
</dbReference>
<name>X0T533_9ZZZZ</name>
<dbReference type="CDD" id="cd00207">
    <property type="entry name" value="fer2"/>
    <property type="match status" value="1"/>
</dbReference>
<organism evidence="1">
    <name type="scientific">marine sediment metagenome</name>
    <dbReference type="NCBI Taxonomy" id="412755"/>
    <lineage>
        <taxon>unclassified sequences</taxon>
        <taxon>metagenomes</taxon>
        <taxon>ecological metagenomes</taxon>
    </lineage>
</organism>
<dbReference type="InterPro" id="IPR036010">
    <property type="entry name" value="2Fe-2S_ferredoxin-like_sf"/>
</dbReference>
<sequence>MALVKTAIDGTEIEVERDRWVRDVARELGIKIPTLCHHPALEPYGECRLCVVEATKGKWNLADHLLRPAHPRGAMAIDVFLGGRGELPPDHGWAAPSKPNEADAAAPRQPIRTLSRARRKGNFEEIVKSYSRQAACAEARRCLRCDLEI</sequence>
<dbReference type="Pfam" id="PF13510">
    <property type="entry name" value="Fer2_4"/>
    <property type="match status" value="1"/>
</dbReference>
<proteinExistence type="predicted"/>
<dbReference type="GO" id="GO:0051536">
    <property type="term" value="F:iron-sulfur cluster binding"/>
    <property type="evidence" value="ECO:0007669"/>
    <property type="project" value="InterPro"/>
</dbReference>
<accession>X0T533</accession>
<comment type="caution">
    <text evidence="1">The sequence shown here is derived from an EMBL/GenBank/DDBJ whole genome shotgun (WGS) entry which is preliminary data.</text>
</comment>
<gene>
    <name evidence="1" type="ORF">S01H1_06738</name>
</gene>